<evidence type="ECO:0000313" key="1">
    <source>
        <dbReference type="EMBL" id="MBW2936726.1"/>
    </source>
</evidence>
<dbReference type="AlphaFoldDB" id="A0A9X1FLJ9"/>
<dbReference type="RefSeq" id="WP_219050537.1">
    <property type="nucleotide sequence ID" value="NZ_JAHWDP010000001.1"/>
</dbReference>
<dbReference type="InterPro" id="IPR018550">
    <property type="entry name" value="Lipid-A_deacylase-rel"/>
</dbReference>
<dbReference type="GO" id="GO:0016787">
    <property type="term" value="F:hydrolase activity"/>
    <property type="evidence" value="ECO:0007669"/>
    <property type="project" value="UniProtKB-KW"/>
</dbReference>
<dbReference type="Proteomes" id="UP001138686">
    <property type="component" value="Unassembled WGS sequence"/>
</dbReference>
<name>A0A9X1FLJ9_9FLAO</name>
<comment type="caution">
    <text evidence="1">The sequence shown here is derived from an EMBL/GenBank/DDBJ whole genome shotgun (WGS) entry which is preliminary data.</text>
</comment>
<organism evidence="1 2">
    <name type="scientific">Halomarinibacterium sedimenti</name>
    <dbReference type="NCBI Taxonomy" id="2857106"/>
    <lineage>
        <taxon>Bacteria</taxon>
        <taxon>Pseudomonadati</taxon>
        <taxon>Bacteroidota</taxon>
        <taxon>Flavobacteriia</taxon>
        <taxon>Flavobacteriales</taxon>
        <taxon>Flavobacteriaceae</taxon>
        <taxon>Halomarinibacterium</taxon>
    </lineage>
</organism>
<keyword evidence="1" id="KW-0378">Hydrolase</keyword>
<dbReference type="Pfam" id="PF09411">
    <property type="entry name" value="PagL"/>
    <property type="match status" value="1"/>
</dbReference>
<accession>A0A9X1FLJ9</accession>
<evidence type="ECO:0000313" key="2">
    <source>
        <dbReference type="Proteomes" id="UP001138686"/>
    </source>
</evidence>
<gene>
    <name evidence="1" type="ORF">KXJ69_01330</name>
</gene>
<proteinExistence type="predicted"/>
<sequence length="369" mass="42923">MRNLFNLFFFLFVAHVTVGQQNEVKPFSIEADYFYGSILEHNQDISHLITDFPNGLWLSYNRKTYGWNEWEGRYNFPDWGFTFSYQDLKNTYLGENYGLYGHFNWYFLNRYLRVTVGQGVAYASNPYHPDDNYENSAYGSRFLSSTFIKAGFVKENIIDGLGIQLNLGVLHYSNANLKAPNNSTNTLFASAGLSYQFDAPNFPVRIPVGSWRSSNYAERIHYNVVFRTGVNEADVNGLGQFPFYTFSFFADKRINYKSTFQAGVDVYFSYFLLNLIRYREIAYPGDGLTGDEDFRRVGVFIGHELRFNKVAFVSQLGRYIYWPYEFENITYNRLGLKRYMFNDNVFIAVTVKAHWAKAEAVEFGLGLRL</sequence>
<dbReference type="EMBL" id="JAHWDP010000001">
    <property type="protein sequence ID" value="MBW2936726.1"/>
    <property type="molecule type" value="Genomic_DNA"/>
</dbReference>
<keyword evidence="2" id="KW-1185">Reference proteome</keyword>
<reference evidence="1" key="1">
    <citation type="submission" date="2021-07" db="EMBL/GenBank/DDBJ databases">
        <title>Aureisphaera sp. CAU 1614 isolated from sea sediment.</title>
        <authorList>
            <person name="Kim W."/>
        </authorList>
    </citation>
    <scope>NUCLEOTIDE SEQUENCE</scope>
    <source>
        <strain evidence="1">CAU 1614</strain>
    </source>
</reference>
<protein>
    <submittedName>
        <fullName evidence="1">Acyloxyacyl hydrolase</fullName>
    </submittedName>
</protein>